<organism evidence="4 5">
    <name type="scientific">Bradyrhizobium zhengyangense</name>
    <dbReference type="NCBI Taxonomy" id="2911009"/>
    <lineage>
        <taxon>Bacteria</taxon>
        <taxon>Pseudomonadati</taxon>
        <taxon>Pseudomonadota</taxon>
        <taxon>Alphaproteobacteria</taxon>
        <taxon>Hyphomicrobiales</taxon>
        <taxon>Nitrobacteraceae</taxon>
        <taxon>Bradyrhizobium</taxon>
    </lineage>
</organism>
<evidence type="ECO:0000256" key="1">
    <source>
        <dbReference type="SAM" id="Coils"/>
    </source>
</evidence>
<protein>
    <submittedName>
        <fullName evidence="4">Sugar transporter</fullName>
    </submittedName>
</protein>
<dbReference type="PANTHER" id="PTHR32309">
    <property type="entry name" value="TYROSINE-PROTEIN KINASE"/>
    <property type="match status" value="1"/>
</dbReference>
<feature type="transmembrane region" description="Helical" evidence="3">
    <location>
        <begin position="364"/>
        <end position="383"/>
    </location>
</feature>
<accession>A0A9X1RIK9</accession>
<dbReference type="AlphaFoldDB" id="A0A9X1RIK9"/>
<keyword evidence="4" id="KW-0762">Sugar transport</keyword>
<feature type="transmembrane region" description="Helical" evidence="3">
    <location>
        <begin position="424"/>
        <end position="446"/>
    </location>
</feature>
<dbReference type="EMBL" id="JAKLTY010000047">
    <property type="protein sequence ID" value="MCG2632711.1"/>
    <property type="molecule type" value="Genomic_DNA"/>
</dbReference>
<dbReference type="PANTHER" id="PTHR32309:SF31">
    <property type="entry name" value="CAPSULAR EXOPOLYSACCHARIDE FAMILY"/>
    <property type="match status" value="1"/>
</dbReference>
<sequence length="463" mass="51220">MLQKVAYDDELQGMEPSVESDRSHLLRPAFYWGLVKRRWAFFVIPTLLIGSVGVAAALLWPASYLSEGKILVQSQQIPTDLVRPTVTSAAQERIQVIEQRTMTRDNLVAIADKFQLFPDKRALMTVTELVALMRKQTKIVPVDLQLDFKQRSRLENPTIVFSVGFEYSDPAVAAQVANELMTRILNEDLRDRTSRATDTTKFLSREVQRLQAENASLDARIAQLKLSQMRPLGSAKIDQPTMLDQLRAELIQKSALYSDRHPVIQSLKRQIKALENTGASGGTAPNAETTDKSPPPTAVKTEATLEALLAQQESVKNNLETASAKLSAARLGESLEKDQQAEKLEVIEQPTVPQEPVKPNRPKVAAIALALALMAGAGLSVAAELIDSGIRRGSDLFSLVDSTLIVTIPYITTADEIRRRKRRIWLTVTLCVIAVIGCVIGAYYFLPPLDLIVAKARVGLFRF</sequence>
<evidence type="ECO:0000313" key="4">
    <source>
        <dbReference type="EMBL" id="MCG2632711.1"/>
    </source>
</evidence>
<feature type="region of interest" description="Disordered" evidence="2">
    <location>
        <begin position="276"/>
        <end position="297"/>
    </location>
</feature>
<reference evidence="4" key="1">
    <citation type="submission" date="2022-01" db="EMBL/GenBank/DDBJ databases">
        <title>Genome sequnece data of strain Bradyrhizobium sp. nov.</title>
        <authorList>
            <person name="Zhang J."/>
        </authorList>
    </citation>
    <scope>NUCLEOTIDE SEQUENCE</scope>
    <source>
        <strain evidence="4">WYCCWR 13023</strain>
    </source>
</reference>
<evidence type="ECO:0000256" key="3">
    <source>
        <dbReference type="SAM" id="Phobius"/>
    </source>
</evidence>
<keyword evidence="3" id="KW-0812">Transmembrane</keyword>
<proteinExistence type="predicted"/>
<name>A0A9X1RIK9_9BRAD</name>
<evidence type="ECO:0000313" key="5">
    <source>
        <dbReference type="Proteomes" id="UP001139054"/>
    </source>
</evidence>
<comment type="caution">
    <text evidence="4">The sequence shown here is derived from an EMBL/GenBank/DDBJ whole genome shotgun (WGS) entry which is preliminary data.</text>
</comment>
<keyword evidence="3" id="KW-1133">Transmembrane helix</keyword>
<dbReference type="Proteomes" id="UP001139054">
    <property type="component" value="Unassembled WGS sequence"/>
</dbReference>
<feature type="coiled-coil region" evidence="1">
    <location>
        <begin position="200"/>
        <end position="227"/>
    </location>
</feature>
<keyword evidence="3" id="KW-0472">Membrane</keyword>
<dbReference type="RefSeq" id="WP_237892033.1">
    <property type="nucleotide sequence ID" value="NZ_JAKLTY010000047.1"/>
</dbReference>
<gene>
    <name evidence="4" type="ORF">L6654_39610</name>
</gene>
<keyword evidence="4" id="KW-0813">Transport</keyword>
<dbReference type="InterPro" id="IPR050445">
    <property type="entry name" value="Bact_polysacc_biosynth/exp"/>
</dbReference>
<keyword evidence="1" id="KW-0175">Coiled coil</keyword>
<evidence type="ECO:0000256" key="2">
    <source>
        <dbReference type="SAM" id="MobiDB-lite"/>
    </source>
</evidence>
<feature type="transmembrane region" description="Helical" evidence="3">
    <location>
        <begin position="39"/>
        <end position="60"/>
    </location>
</feature>